<dbReference type="InterPro" id="IPR011006">
    <property type="entry name" value="CheY-like_superfamily"/>
</dbReference>
<dbReference type="RefSeq" id="WP_380862435.1">
    <property type="nucleotide sequence ID" value="NZ_JBHSKM010000035.1"/>
</dbReference>
<keyword evidence="2" id="KW-1185">Reference proteome</keyword>
<evidence type="ECO:0008006" key="3">
    <source>
        <dbReference type="Google" id="ProtNLM"/>
    </source>
</evidence>
<organism evidence="1 2">
    <name type="scientific">Streptomyces coerulescens</name>
    <dbReference type="NCBI Taxonomy" id="29304"/>
    <lineage>
        <taxon>Bacteria</taxon>
        <taxon>Bacillati</taxon>
        <taxon>Actinomycetota</taxon>
        <taxon>Actinomycetes</taxon>
        <taxon>Kitasatosporales</taxon>
        <taxon>Streptomycetaceae</taxon>
        <taxon>Streptomyces</taxon>
    </lineage>
</organism>
<dbReference type="Gene3D" id="3.40.50.2300">
    <property type="match status" value="1"/>
</dbReference>
<name>A0ABW0CSY9_STRCD</name>
<reference evidence="2" key="1">
    <citation type="journal article" date="2019" name="Int. J. Syst. Evol. Microbiol.">
        <title>The Global Catalogue of Microorganisms (GCM) 10K type strain sequencing project: providing services to taxonomists for standard genome sequencing and annotation.</title>
        <authorList>
            <consortium name="The Broad Institute Genomics Platform"/>
            <consortium name="The Broad Institute Genome Sequencing Center for Infectious Disease"/>
            <person name="Wu L."/>
            <person name="Ma J."/>
        </authorList>
    </citation>
    <scope>NUCLEOTIDE SEQUENCE [LARGE SCALE GENOMIC DNA]</scope>
    <source>
        <strain evidence="2">KCTC 42586</strain>
    </source>
</reference>
<comment type="caution">
    <text evidence="1">The sequence shown here is derived from an EMBL/GenBank/DDBJ whole genome shotgun (WGS) entry which is preliminary data.</text>
</comment>
<protein>
    <recommendedName>
        <fullName evidence="3">Response regulator</fullName>
    </recommendedName>
</protein>
<dbReference type="Proteomes" id="UP001596263">
    <property type="component" value="Unassembled WGS sequence"/>
</dbReference>
<accession>A0ABW0CSY9</accession>
<evidence type="ECO:0000313" key="2">
    <source>
        <dbReference type="Proteomes" id="UP001596263"/>
    </source>
</evidence>
<evidence type="ECO:0000313" key="1">
    <source>
        <dbReference type="EMBL" id="MFC5219046.1"/>
    </source>
</evidence>
<dbReference type="EMBL" id="JBHSKM010000035">
    <property type="protein sequence ID" value="MFC5219046.1"/>
    <property type="molecule type" value="Genomic_DNA"/>
</dbReference>
<sequence>MSTPQTPLAGKTIAFIDDRYDINRYFFAAIRRAGAHLRHCNSLRQACVLFESRDQIDAAVLDLHMSLPEPVPEALDTYAAIFRGHHAGYRLGVQDLNAGQVLGMYLSAQNGSRRIPFIYLSAVADSFVAMDEAHPWQGRPAFDKYETSPQQLIVVLEEMLRADP</sequence>
<gene>
    <name evidence="1" type="ORF">ACFPQ9_34925</name>
</gene>
<proteinExistence type="predicted"/>
<dbReference type="SUPFAM" id="SSF52172">
    <property type="entry name" value="CheY-like"/>
    <property type="match status" value="1"/>
</dbReference>